<dbReference type="GO" id="GO:0005576">
    <property type="term" value="C:extracellular region"/>
    <property type="evidence" value="ECO:0007669"/>
    <property type="project" value="InterPro"/>
</dbReference>
<dbReference type="InterPro" id="IPR036508">
    <property type="entry name" value="Chitin-bd_dom_sf"/>
</dbReference>
<dbReference type="SUPFAM" id="SSF57625">
    <property type="entry name" value="Invertebrate chitin-binding proteins"/>
    <property type="match status" value="4"/>
</dbReference>
<dbReference type="Proteomes" id="UP000295192">
    <property type="component" value="Unassembled WGS sequence"/>
</dbReference>
<keyword evidence="3" id="KW-0677">Repeat</keyword>
<evidence type="ECO:0000313" key="8">
    <source>
        <dbReference type="EMBL" id="TDG47657.1"/>
    </source>
</evidence>
<accession>A0A484BFM2</accession>
<keyword evidence="4" id="KW-1015">Disulfide bond</keyword>
<feature type="domain" description="Chitin-binding type-2" evidence="7">
    <location>
        <begin position="104"/>
        <end position="161"/>
    </location>
</feature>
<dbReference type="EMBL" id="LSRL02000041">
    <property type="protein sequence ID" value="TDG47657.1"/>
    <property type="molecule type" value="Genomic_DNA"/>
</dbReference>
<keyword evidence="1" id="KW-0147">Chitin-binding</keyword>
<evidence type="ECO:0000256" key="1">
    <source>
        <dbReference type="ARBA" id="ARBA00022669"/>
    </source>
</evidence>
<evidence type="ECO:0000256" key="3">
    <source>
        <dbReference type="ARBA" id="ARBA00022737"/>
    </source>
</evidence>
<protein>
    <recommendedName>
        <fullName evidence="7">Chitin-binding type-2 domain-containing protein</fullName>
    </recommendedName>
</protein>
<dbReference type="InterPro" id="IPR002557">
    <property type="entry name" value="Chitin-bd_dom"/>
</dbReference>
<dbReference type="InterPro" id="IPR051940">
    <property type="entry name" value="Chitin_bind-dev_reg"/>
</dbReference>
<feature type="chain" id="PRO_5019710803" description="Chitin-binding type-2 domain-containing protein" evidence="6">
    <location>
        <begin position="34"/>
        <end position="272"/>
    </location>
</feature>
<feature type="domain" description="Chitin-binding type-2" evidence="7">
    <location>
        <begin position="220"/>
        <end position="267"/>
    </location>
</feature>
<feature type="domain" description="Chitin-binding type-2" evidence="7">
    <location>
        <begin position="163"/>
        <end position="217"/>
    </location>
</feature>
<dbReference type="OMA" id="FWICLAH"/>
<dbReference type="AlphaFoldDB" id="A0A484BFM2"/>
<proteinExistence type="predicted"/>
<dbReference type="SMART" id="SM00494">
    <property type="entry name" value="ChtBD2"/>
    <property type="match status" value="4"/>
</dbReference>
<keyword evidence="5" id="KW-0325">Glycoprotein</keyword>
<sequence length="272" mass="30052">MYYSLRRQIKFCVNKVNMRSFIVLLFCAAAVRAQTLKDQCKGVGYDLLPHPDSNEKFIVCAYDSAEVRTCDKEDQVQKCFDPINKVCSVAACTAPKPADEDIAKEICKKLGTSERIPSVDCGHFWICLAHMEPVYVSCPQGKHFSRSEQECISPALAKCSAPEKLCASDLSSYAAENCNEFYGCANKKLVKRSCAYGETYNALTASCEKDIKNSCGAYSKPDCTDPANANAYFAHSDCSRFYVCVLNQVYEGKCADGYGFDSLSSNCKYGLC</sequence>
<evidence type="ECO:0000259" key="7">
    <source>
        <dbReference type="PROSITE" id="PS50940"/>
    </source>
</evidence>
<dbReference type="Gene3D" id="2.170.140.10">
    <property type="entry name" value="Chitin binding domain"/>
    <property type="match status" value="2"/>
</dbReference>
<reference evidence="8 9" key="1">
    <citation type="journal article" date="2019" name="J. Hered.">
        <title>An Improved Genome Assembly for Drosophila navojoa, the Basal Species in the mojavensis Cluster.</title>
        <authorList>
            <person name="Vanderlinde T."/>
            <person name="Dupim E.G."/>
            <person name="Nazario-Yepiz N.O."/>
            <person name="Carvalho A.B."/>
        </authorList>
    </citation>
    <scope>NUCLEOTIDE SEQUENCE [LARGE SCALE GENOMIC DNA]</scope>
    <source>
        <strain evidence="8">Navoj_Jal97</strain>
        <tissue evidence="8">Whole organism</tissue>
    </source>
</reference>
<dbReference type="PROSITE" id="PS50940">
    <property type="entry name" value="CHIT_BIND_II"/>
    <property type="match status" value="3"/>
</dbReference>
<dbReference type="Pfam" id="PF01607">
    <property type="entry name" value="CBM_14"/>
    <property type="match status" value="3"/>
</dbReference>
<evidence type="ECO:0000256" key="5">
    <source>
        <dbReference type="ARBA" id="ARBA00023180"/>
    </source>
</evidence>
<evidence type="ECO:0000313" key="9">
    <source>
        <dbReference type="Proteomes" id="UP000295192"/>
    </source>
</evidence>
<evidence type="ECO:0000256" key="4">
    <source>
        <dbReference type="ARBA" id="ARBA00023157"/>
    </source>
</evidence>
<feature type="signal peptide" evidence="6">
    <location>
        <begin position="1"/>
        <end position="33"/>
    </location>
</feature>
<gene>
    <name evidence="8" type="ORF">AWZ03_005955</name>
</gene>
<keyword evidence="2 6" id="KW-0732">Signal</keyword>
<evidence type="ECO:0000256" key="2">
    <source>
        <dbReference type="ARBA" id="ARBA00022729"/>
    </source>
</evidence>
<keyword evidence="9" id="KW-1185">Reference proteome</keyword>
<dbReference type="PANTHER" id="PTHR23301">
    <property type="entry name" value="CHITIN BINDING PERITROPHIN-A"/>
    <property type="match status" value="1"/>
</dbReference>
<dbReference type="PANTHER" id="PTHR23301:SF0">
    <property type="entry name" value="CHITIN-BINDING TYPE-2 DOMAIN-CONTAINING PROTEIN-RELATED"/>
    <property type="match status" value="1"/>
</dbReference>
<organism evidence="8 9">
    <name type="scientific">Drosophila navojoa</name>
    <name type="common">Fruit fly</name>
    <dbReference type="NCBI Taxonomy" id="7232"/>
    <lineage>
        <taxon>Eukaryota</taxon>
        <taxon>Metazoa</taxon>
        <taxon>Ecdysozoa</taxon>
        <taxon>Arthropoda</taxon>
        <taxon>Hexapoda</taxon>
        <taxon>Insecta</taxon>
        <taxon>Pterygota</taxon>
        <taxon>Neoptera</taxon>
        <taxon>Endopterygota</taxon>
        <taxon>Diptera</taxon>
        <taxon>Brachycera</taxon>
        <taxon>Muscomorpha</taxon>
        <taxon>Ephydroidea</taxon>
        <taxon>Drosophilidae</taxon>
        <taxon>Drosophila</taxon>
    </lineage>
</organism>
<dbReference type="GO" id="GO:0008061">
    <property type="term" value="F:chitin binding"/>
    <property type="evidence" value="ECO:0007669"/>
    <property type="project" value="UniProtKB-KW"/>
</dbReference>
<comment type="caution">
    <text evidence="8">The sequence shown here is derived from an EMBL/GenBank/DDBJ whole genome shotgun (WGS) entry which is preliminary data.</text>
</comment>
<name>A0A484BFM2_DRONA</name>
<evidence type="ECO:0000256" key="6">
    <source>
        <dbReference type="SAM" id="SignalP"/>
    </source>
</evidence>